<evidence type="ECO:0000256" key="1">
    <source>
        <dbReference type="ARBA" id="ARBA00008846"/>
    </source>
</evidence>
<dbReference type="GO" id="GO:0005525">
    <property type="term" value="F:GTP binding"/>
    <property type="evidence" value="ECO:0007669"/>
    <property type="project" value="InterPro"/>
</dbReference>
<dbReference type="GO" id="GO:0005886">
    <property type="term" value="C:plasma membrane"/>
    <property type="evidence" value="ECO:0007669"/>
    <property type="project" value="TreeGrafter"/>
</dbReference>
<evidence type="ECO:0000256" key="2">
    <source>
        <dbReference type="ARBA" id="ARBA00022553"/>
    </source>
</evidence>
<dbReference type="AlphaFoldDB" id="A0A8C8JMJ9"/>
<organism evidence="4 5">
    <name type="scientific">Oncorhynchus tshawytscha</name>
    <name type="common">Chinook salmon</name>
    <name type="synonym">Salmo tshawytscha</name>
    <dbReference type="NCBI Taxonomy" id="74940"/>
    <lineage>
        <taxon>Eukaryota</taxon>
        <taxon>Metazoa</taxon>
        <taxon>Chordata</taxon>
        <taxon>Craniata</taxon>
        <taxon>Vertebrata</taxon>
        <taxon>Euteleostomi</taxon>
        <taxon>Actinopterygii</taxon>
        <taxon>Neopterygii</taxon>
        <taxon>Teleostei</taxon>
        <taxon>Protacanthopterygii</taxon>
        <taxon>Salmoniformes</taxon>
        <taxon>Salmonidae</taxon>
        <taxon>Salmoninae</taxon>
        <taxon>Oncorhynchus</taxon>
    </lineage>
</organism>
<dbReference type="GO" id="GO:0005246">
    <property type="term" value="F:calcium channel regulator activity"/>
    <property type="evidence" value="ECO:0007669"/>
    <property type="project" value="TreeGrafter"/>
</dbReference>
<evidence type="ECO:0000313" key="4">
    <source>
        <dbReference type="Ensembl" id="ENSOTSP00005093482.2"/>
    </source>
</evidence>
<dbReference type="Ensembl" id="ENSOTST00005101362.2">
    <property type="protein sequence ID" value="ENSOTSP00005093482.2"/>
    <property type="gene ID" value="ENSOTSG00005043659.2"/>
</dbReference>
<dbReference type="GeneTree" id="ENSGT00940000157830"/>
<dbReference type="PANTHER" id="PTHR45775">
    <property type="entry name" value="RAD, GEM/KIR FAMILY MEMBER 2, ISOFORM C"/>
    <property type="match status" value="1"/>
</dbReference>
<dbReference type="InterPro" id="IPR001806">
    <property type="entry name" value="Small_GTPase"/>
</dbReference>
<dbReference type="InterPro" id="IPR051641">
    <property type="entry name" value="RGK_GTP-binding_reg"/>
</dbReference>
<proteinExistence type="inferred from homology"/>
<name>A0A8C8JMJ9_ONCTS</name>
<evidence type="ECO:0000313" key="5">
    <source>
        <dbReference type="Proteomes" id="UP000694402"/>
    </source>
</evidence>
<protein>
    <submittedName>
        <fullName evidence="4">GTP binding protein overexpressed in skeletal muscle</fullName>
    </submittedName>
</protein>
<evidence type="ECO:0000256" key="3">
    <source>
        <dbReference type="ARBA" id="ARBA00022741"/>
    </source>
</evidence>
<keyword evidence="5" id="KW-1185">Reference proteome</keyword>
<dbReference type="Proteomes" id="UP000694402">
    <property type="component" value="Unassembled WGS sequence"/>
</dbReference>
<dbReference type="GO" id="GO:0003924">
    <property type="term" value="F:GTPase activity"/>
    <property type="evidence" value="ECO:0007669"/>
    <property type="project" value="InterPro"/>
</dbReference>
<dbReference type="Gene3D" id="3.40.50.300">
    <property type="entry name" value="P-loop containing nucleotide triphosphate hydrolases"/>
    <property type="match status" value="1"/>
</dbReference>
<dbReference type="Pfam" id="PF00071">
    <property type="entry name" value="Ras"/>
    <property type="match status" value="1"/>
</dbReference>
<reference evidence="4" key="1">
    <citation type="submission" date="2025-08" db="UniProtKB">
        <authorList>
            <consortium name="Ensembl"/>
        </authorList>
    </citation>
    <scope>IDENTIFICATION</scope>
</reference>
<dbReference type="SUPFAM" id="SSF52540">
    <property type="entry name" value="P-loop containing nucleoside triphosphate hydrolases"/>
    <property type="match status" value="1"/>
</dbReference>
<dbReference type="PANTHER" id="PTHR45775:SF4">
    <property type="entry name" value="GTP-BINDING PROTEIN GEM"/>
    <property type="match status" value="1"/>
</dbReference>
<comment type="similarity">
    <text evidence="1">Belongs to the small GTPase superfamily. RGK family.</text>
</comment>
<reference evidence="4" key="2">
    <citation type="submission" date="2025-09" db="UniProtKB">
        <authorList>
            <consortium name="Ensembl"/>
        </authorList>
    </citation>
    <scope>IDENTIFICATION</scope>
</reference>
<sequence>IIMLLSMRRHSLRLQHQLHRRSISDSGSHLSDSLASPACMSRSKSCTNSAGESDGNSVISTGSTGNTGGFGKSAIASIFAGAADSMESDECELYGDEVCEQTITVDGEKATVTLVNNWDSEDEGGSSQDQWIQTGDAYLLVYSITDRSSFLKASELRISLRQHRPVARCTMFPPTHWCGWRPGWMRAVLRSSAAWLGCVSEDA</sequence>
<keyword evidence="2" id="KW-0597">Phosphoprotein</keyword>
<accession>A0A8C8JMJ9</accession>
<keyword evidence="3" id="KW-0547">Nucleotide-binding</keyword>
<dbReference type="InterPro" id="IPR027417">
    <property type="entry name" value="P-loop_NTPase"/>
</dbReference>